<dbReference type="Gene3D" id="3.60.110.10">
    <property type="entry name" value="Carbon-nitrogen hydrolase"/>
    <property type="match status" value="1"/>
</dbReference>
<organism evidence="3">
    <name type="scientific">Lepeophtheirus salmonis</name>
    <name type="common">Salmon louse</name>
    <name type="synonym">Caligus salmonis</name>
    <dbReference type="NCBI Taxonomy" id="72036"/>
    <lineage>
        <taxon>Eukaryota</taxon>
        <taxon>Metazoa</taxon>
        <taxon>Ecdysozoa</taxon>
        <taxon>Arthropoda</taxon>
        <taxon>Crustacea</taxon>
        <taxon>Multicrustacea</taxon>
        <taxon>Hexanauplia</taxon>
        <taxon>Copepoda</taxon>
        <taxon>Siphonostomatoida</taxon>
        <taxon>Caligidae</taxon>
        <taxon>Lepeophtheirus</taxon>
    </lineage>
</organism>
<feature type="domain" description="CN hydrolase" evidence="2">
    <location>
        <begin position="27"/>
        <end position="247"/>
    </location>
</feature>
<protein>
    <submittedName>
        <fullName evidence="3">Vaninlike protein 1like [Apis florea]</fullName>
    </submittedName>
</protein>
<dbReference type="PANTHER" id="PTHR10609:SF14">
    <property type="entry name" value="BIOTINIDASE"/>
    <property type="match status" value="1"/>
</dbReference>
<reference evidence="3" key="1">
    <citation type="submission" date="2014-05" db="EMBL/GenBank/DDBJ databases">
        <authorList>
            <person name="Chronopoulou M."/>
        </authorList>
    </citation>
    <scope>NUCLEOTIDE SEQUENCE</scope>
    <source>
        <tissue evidence="3">Whole organism</tissue>
    </source>
</reference>
<evidence type="ECO:0000259" key="2">
    <source>
        <dbReference type="PROSITE" id="PS50263"/>
    </source>
</evidence>
<evidence type="ECO:0000256" key="1">
    <source>
        <dbReference type="ARBA" id="ARBA00008225"/>
    </source>
</evidence>
<dbReference type="EMBL" id="HACA01026534">
    <property type="protein sequence ID" value="CDW43895.1"/>
    <property type="molecule type" value="Transcribed_RNA"/>
</dbReference>
<dbReference type="InterPro" id="IPR040154">
    <property type="entry name" value="Biotinidase/VNN"/>
</dbReference>
<proteinExistence type="inferred from homology"/>
<dbReference type="SUPFAM" id="SSF56317">
    <property type="entry name" value="Carbon-nitrogen hydrolase"/>
    <property type="match status" value="1"/>
</dbReference>
<evidence type="ECO:0000313" key="3">
    <source>
        <dbReference type="EMBL" id="CDW43895.1"/>
    </source>
</evidence>
<feature type="non-terminal residue" evidence="3">
    <location>
        <position position="1"/>
    </location>
</feature>
<name>A0A0K2V0R1_LEPSM</name>
<accession>A0A0K2V0R1</accession>
<dbReference type="PANTHER" id="PTHR10609">
    <property type="entry name" value="BIOTINIDASE-RELATED"/>
    <property type="match status" value="1"/>
</dbReference>
<comment type="similarity">
    <text evidence="1">Belongs to the carbon-nitrogen hydrolase superfamily. BTD/VNN family.</text>
</comment>
<dbReference type="Pfam" id="PF00795">
    <property type="entry name" value="CN_hydrolase"/>
    <property type="match status" value="1"/>
</dbReference>
<dbReference type="OrthoDB" id="10250282at2759"/>
<sequence length="247" mass="28210">KTSFDKTYLLSMNIFLFLAQVLKYNSYIASVVEFESAEVRWEDLKNDPMSYISQNMEQLRSYVLESKNQGSDIIIFPEYGLESLMASNVSPQTANNFSQILPEDIPQKKSLCFDSESNSLDNLLLRNLSCIAAENQIYLVVNLLTKEWNAKESIFQHSNTNVAFDRRGRVIARYRKFNTYHEPVVNNELSEPDISYFDTDFGARIGLMTCFDILFDKPSKGLLAAGVDAIAFPTAWMDELPFLTGRI</sequence>
<dbReference type="AlphaFoldDB" id="A0A0K2V0R1"/>
<dbReference type="InterPro" id="IPR036526">
    <property type="entry name" value="C-N_Hydrolase_sf"/>
</dbReference>
<dbReference type="InterPro" id="IPR003010">
    <property type="entry name" value="C-N_Hydrolase"/>
</dbReference>
<dbReference type="PROSITE" id="PS50263">
    <property type="entry name" value="CN_HYDROLASE"/>
    <property type="match status" value="1"/>
</dbReference>